<keyword evidence="1" id="KW-1133">Transmembrane helix</keyword>
<name>A0A1T5LUT9_9GAMM</name>
<gene>
    <name evidence="2" type="ORF">SAMN06296058_3122</name>
</gene>
<accession>A0A1T5LUT9</accession>
<keyword evidence="1" id="KW-0472">Membrane</keyword>
<keyword evidence="1" id="KW-0812">Transmembrane</keyword>
<dbReference type="AlphaFoldDB" id="A0A1T5LUT9"/>
<proteinExistence type="predicted"/>
<dbReference type="Proteomes" id="UP000190341">
    <property type="component" value="Unassembled WGS sequence"/>
</dbReference>
<dbReference type="RefSeq" id="WP_079725488.1">
    <property type="nucleotide sequence ID" value="NZ_BMCL01000001.1"/>
</dbReference>
<evidence type="ECO:0000256" key="1">
    <source>
        <dbReference type="SAM" id="Phobius"/>
    </source>
</evidence>
<reference evidence="2 3" key="1">
    <citation type="submission" date="2017-02" db="EMBL/GenBank/DDBJ databases">
        <authorList>
            <person name="Peterson S.W."/>
        </authorList>
    </citation>
    <scope>NUCLEOTIDE SEQUENCE [LARGE SCALE GENOMIC DNA]</scope>
    <source>
        <strain evidence="2 3">P15</strain>
    </source>
</reference>
<protein>
    <submittedName>
        <fullName evidence="2">Uncharacterized protein</fullName>
    </submittedName>
</protein>
<feature type="transmembrane region" description="Helical" evidence="1">
    <location>
        <begin position="77"/>
        <end position="95"/>
    </location>
</feature>
<evidence type="ECO:0000313" key="2">
    <source>
        <dbReference type="EMBL" id="SKC79750.1"/>
    </source>
</evidence>
<evidence type="ECO:0000313" key="3">
    <source>
        <dbReference type="Proteomes" id="UP000190341"/>
    </source>
</evidence>
<organism evidence="2 3">
    <name type="scientific">Pseudoxanthomonas indica</name>
    <dbReference type="NCBI Taxonomy" id="428993"/>
    <lineage>
        <taxon>Bacteria</taxon>
        <taxon>Pseudomonadati</taxon>
        <taxon>Pseudomonadota</taxon>
        <taxon>Gammaproteobacteria</taxon>
        <taxon>Lysobacterales</taxon>
        <taxon>Lysobacteraceae</taxon>
        <taxon>Pseudoxanthomonas</taxon>
    </lineage>
</organism>
<dbReference type="EMBL" id="FUZV01000002">
    <property type="protein sequence ID" value="SKC79750.1"/>
    <property type="molecule type" value="Genomic_DNA"/>
</dbReference>
<keyword evidence="3" id="KW-1185">Reference proteome</keyword>
<sequence length="117" mass="13075">MPSPSLPPLLRGLGTSLILLSAALTVWYERQDMRGDVQVALAAMAPAEREVLLEQLQRLHLHVEQDALADEVFENPWFQWLSLLGTGLIAGSFFVESRLRRVEVRRASVVEEGVPRG</sequence>